<dbReference type="RefSeq" id="WP_126997246.1">
    <property type="nucleotide sequence ID" value="NZ_JBNPXW010000010.1"/>
</dbReference>
<dbReference type="SFLD" id="SFLDG01084">
    <property type="entry name" value="Uncharacterised_Radical_SAM_Su"/>
    <property type="match status" value="1"/>
</dbReference>
<sequence>MDEIQRQRVKGRGAISNAVSRYERETRTLIDDGWSENEVLSDPVRTVVASASARSIIVRNNSPDIPFEQSVNPYQGCEHACIYCFARPTHAYLGLSPGLDFETRLFAKRNAADLLAKELRAKPYVCRPLALGANTDPYQPIERTERITRQILEVCRDFRQPVTVITKSALVMRDLDILAPMAAEGLASVAVSVTTLDGGLARTMEPRAASPSRRLAAIRALSEAGVPVAVLASPMIPALNDHELEAILEAGVAAGATAASYILLRLPLEIKDLFEEWLRAHAPNRAEHVLSLVRQTRDGALYRADFGTRMKGTGPYAELLRARFKIAVKRLGLGARSWNLDCSRFRPPPAVGDQLSLL</sequence>
<keyword evidence="2" id="KW-0408">Iron</keyword>
<dbReference type="AlphaFoldDB" id="A0A433JAI9"/>
<dbReference type="Pfam" id="PF04055">
    <property type="entry name" value="Radical_SAM"/>
    <property type="match status" value="1"/>
</dbReference>
<dbReference type="InterPro" id="IPR040086">
    <property type="entry name" value="MJ0683-like"/>
</dbReference>
<dbReference type="CDD" id="cd01335">
    <property type="entry name" value="Radical_SAM"/>
    <property type="match status" value="1"/>
</dbReference>
<gene>
    <name evidence="5" type="ORF">EJ913_09805</name>
</gene>
<dbReference type="InterPro" id="IPR058240">
    <property type="entry name" value="rSAM_sf"/>
</dbReference>
<dbReference type="GO" id="GO:0003824">
    <property type="term" value="F:catalytic activity"/>
    <property type="evidence" value="ECO:0007669"/>
    <property type="project" value="InterPro"/>
</dbReference>
<evidence type="ECO:0000256" key="2">
    <source>
        <dbReference type="ARBA" id="ARBA00023004"/>
    </source>
</evidence>
<evidence type="ECO:0000259" key="4">
    <source>
        <dbReference type="Pfam" id="PF04055"/>
    </source>
</evidence>
<dbReference type="SFLD" id="SFLDS00029">
    <property type="entry name" value="Radical_SAM"/>
    <property type="match status" value="1"/>
</dbReference>
<dbReference type="SUPFAM" id="SSF102114">
    <property type="entry name" value="Radical SAM enzymes"/>
    <property type="match status" value="1"/>
</dbReference>
<evidence type="ECO:0000313" key="5">
    <source>
        <dbReference type="EMBL" id="RUQ72850.1"/>
    </source>
</evidence>
<accession>A0A433JAI9</accession>
<keyword evidence="6" id="KW-1185">Reference proteome</keyword>
<dbReference type="EMBL" id="RZIJ01000006">
    <property type="protein sequence ID" value="RUQ72850.1"/>
    <property type="molecule type" value="Genomic_DNA"/>
</dbReference>
<evidence type="ECO:0000313" key="6">
    <source>
        <dbReference type="Proteomes" id="UP000280346"/>
    </source>
</evidence>
<protein>
    <submittedName>
        <fullName evidence="5">PA0069 family radical SAM protein</fullName>
    </submittedName>
</protein>
<name>A0A433JAI9_9PROT</name>
<dbReference type="GO" id="GO:0046872">
    <property type="term" value="F:metal ion binding"/>
    <property type="evidence" value="ECO:0007669"/>
    <property type="project" value="UniProtKB-KW"/>
</dbReference>
<dbReference type="NCBIfam" id="NF033668">
    <property type="entry name" value="rSAM_PA0069"/>
    <property type="match status" value="1"/>
</dbReference>
<keyword evidence="1" id="KW-0479">Metal-binding</keyword>
<comment type="caution">
    <text evidence="5">The sequence shown here is derived from an EMBL/GenBank/DDBJ whole genome shotgun (WGS) entry which is preliminary data.</text>
</comment>
<organism evidence="5 6">
    <name type="scientific">Azospirillum doebereinerae</name>
    <dbReference type="NCBI Taxonomy" id="92933"/>
    <lineage>
        <taxon>Bacteria</taxon>
        <taxon>Pseudomonadati</taxon>
        <taxon>Pseudomonadota</taxon>
        <taxon>Alphaproteobacteria</taxon>
        <taxon>Rhodospirillales</taxon>
        <taxon>Azospirillaceae</taxon>
        <taxon>Azospirillum</taxon>
    </lineage>
</organism>
<dbReference type="PANTHER" id="PTHR43432">
    <property type="entry name" value="SLR0285 PROTEIN"/>
    <property type="match status" value="1"/>
</dbReference>
<evidence type="ECO:0000256" key="3">
    <source>
        <dbReference type="ARBA" id="ARBA00023014"/>
    </source>
</evidence>
<reference evidence="5 6" key="1">
    <citation type="submission" date="2018-12" db="EMBL/GenBank/DDBJ databases">
        <authorList>
            <person name="Yang Y."/>
        </authorList>
    </citation>
    <scope>NUCLEOTIDE SEQUENCE [LARGE SCALE GENOMIC DNA]</scope>
    <source>
        <strain evidence="5 6">GSF71</strain>
    </source>
</reference>
<dbReference type="Gene3D" id="3.80.30.30">
    <property type="match status" value="1"/>
</dbReference>
<evidence type="ECO:0000256" key="1">
    <source>
        <dbReference type="ARBA" id="ARBA00022723"/>
    </source>
</evidence>
<keyword evidence="3" id="KW-0411">Iron-sulfur</keyword>
<dbReference type="OrthoDB" id="9785699at2"/>
<dbReference type="PANTHER" id="PTHR43432:SF3">
    <property type="entry name" value="SLR0285 PROTEIN"/>
    <property type="match status" value="1"/>
</dbReference>
<dbReference type="GO" id="GO:0051536">
    <property type="term" value="F:iron-sulfur cluster binding"/>
    <property type="evidence" value="ECO:0007669"/>
    <property type="project" value="UniProtKB-KW"/>
</dbReference>
<feature type="domain" description="Radical SAM core" evidence="4">
    <location>
        <begin position="71"/>
        <end position="249"/>
    </location>
</feature>
<dbReference type="InterPro" id="IPR007197">
    <property type="entry name" value="rSAM"/>
</dbReference>
<proteinExistence type="predicted"/>
<dbReference type="Proteomes" id="UP000280346">
    <property type="component" value="Unassembled WGS sequence"/>
</dbReference>